<sequence>MIITRSFSLTNFFVASSALGFQVFVLYPWHKKLDEGFEELKQEHIRVLDAIRGATLQERRGNPSQLDAIRGPTLQEQRNIPSQLNELRTKGWKGPVGSNARKSRLWLPRGDHTI</sequence>
<organism evidence="2 3">
    <name type="scientific">Clohesyomyces aquaticus</name>
    <dbReference type="NCBI Taxonomy" id="1231657"/>
    <lineage>
        <taxon>Eukaryota</taxon>
        <taxon>Fungi</taxon>
        <taxon>Dikarya</taxon>
        <taxon>Ascomycota</taxon>
        <taxon>Pezizomycotina</taxon>
        <taxon>Dothideomycetes</taxon>
        <taxon>Pleosporomycetidae</taxon>
        <taxon>Pleosporales</taxon>
        <taxon>Lindgomycetaceae</taxon>
        <taxon>Clohesyomyces</taxon>
    </lineage>
</organism>
<feature type="transmembrane region" description="Helical" evidence="1">
    <location>
        <begin position="12"/>
        <end position="30"/>
    </location>
</feature>
<comment type="caution">
    <text evidence="2">The sequence shown here is derived from an EMBL/GenBank/DDBJ whole genome shotgun (WGS) entry which is preliminary data.</text>
</comment>
<reference evidence="2 3" key="1">
    <citation type="submission" date="2016-07" db="EMBL/GenBank/DDBJ databases">
        <title>Pervasive Adenine N6-methylation of Active Genes in Fungi.</title>
        <authorList>
            <consortium name="DOE Joint Genome Institute"/>
            <person name="Mondo S.J."/>
            <person name="Dannebaum R.O."/>
            <person name="Kuo R.C."/>
            <person name="Labutti K."/>
            <person name="Haridas S."/>
            <person name="Kuo A."/>
            <person name="Salamov A."/>
            <person name="Ahrendt S.R."/>
            <person name="Lipzen A."/>
            <person name="Sullivan W."/>
            <person name="Andreopoulos W.B."/>
            <person name="Clum A."/>
            <person name="Lindquist E."/>
            <person name="Daum C."/>
            <person name="Ramamoorthy G.K."/>
            <person name="Gryganskyi A."/>
            <person name="Culley D."/>
            <person name="Magnuson J.K."/>
            <person name="James T.Y."/>
            <person name="O'Malley M.A."/>
            <person name="Stajich J.E."/>
            <person name="Spatafora J.W."/>
            <person name="Visel A."/>
            <person name="Grigoriev I.V."/>
        </authorList>
    </citation>
    <scope>NUCLEOTIDE SEQUENCE [LARGE SCALE GENOMIC DNA]</scope>
    <source>
        <strain evidence="2 3">CBS 115471</strain>
    </source>
</reference>
<protein>
    <recommendedName>
        <fullName evidence="4">Mitochondrial phosphate carrier protein</fullName>
    </recommendedName>
</protein>
<dbReference type="Proteomes" id="UP000193144">
    <property type="component" value="Unassembled WGS sequence"/>
</dbReference>
<evidence type="ECO:0000313" key="3">
    <source>
        <dbReference type="Proteomes" id="UP000193144"/>
    </source>
</evidence>
<keyword evidence="1" id="KW-0812">Transmembrane</keyword>
<gene>
    <name evidence="2" type="ORF">BCR34DRAFT_138007</name>
</gene>
<keyword evidence="1" id="KW-0472">Membrane</keyword>
<dbReference type="STRING" id="1231657.A0A1Y2A0S9"/>
<dbReference type="PANTHER" id="PTHR40135:SF1">
    <property type="entry name" value="MITOCHONDRIAL PHOSPHATE CARRIER PROTEIN"/>
    <property type="match status" value="1"/>
</dbReference>
<evidence type="ECO:0000313" key="2">
    <source>
        <dbReference type="EMBL" id="ORY16131.1"/>
    </source>
</evidence>
<proteinExistence type="predicted"/>
<evidence type="ECO:0008006" key="4">
    <source>
        <dbReference type="Google" id="ProtNLM"/>
    </source>
</evidence>
<keyword evidence="3" id="KW-1185">Reference proteome</keyword>
<dbReference type="EMBL" id="MCFA01000020">
    <property type="protein sequence ID" value="ORY16131.1"/>
    <property type="molecule type" value="Genomic_DNA"/>
</dbReference>
<evidence type="ECO:0000256" key="1">
    <source>
        <dbReference type="SAM" id="Phobius"/>
    </source>
</evidence>
<dbReference type="AlphaFoldDB" id="A0A1Y2A0S9"/>
<accession>A0A1Y2A0S9</accession>
<name>A0A1Y2A0S9_9PLEO</name>
<dbReference type="PANTHER" id="PTHR40135">
    <property type="entry name" value="MITOCHONDRIAL PHOSPHATE CARRIER PROTEIN"/>
    <property type="match status" value="1"/>
</dbReference>
<keyword evidence="1" id="KW-1133">Transmembrane helix</keyword>
<dbReference type="OrthoDB" id="9992270at2759"/>